<dbReference type="AlphaFoldDB" id="A0A109JNB9"/>
<dbReference type="RefSeq" id="WP_007539529.1">
    <property type="nucleotide sequence ID" value="NZ_LNCD01000075.1"/>
</dbReference>
<protein>
    <submittedName>
        <fullName evidence="1">Uncharacterized protein</fullName>
    </submittedName>
</protein>
<sequence length="94" mass="10439">MFKITGLDKLKKKTGQLSSFSQAIDGEIANVSFDPTDPASIEAAIQEAHDAIDHKAIPYEQNDWITSLVKQLKESVRDQILERAAVARLERSAE</sequence>
<dbReference type="EMBL" id="LNCD01000075">
    <property type="protein sequence ID" value="KWV52014.1"/>
    <property type="molecule type" value="Genomic_DNA"/>
</dbReference>
<evidence type="ECO:0000313" key="2">
    <source>
        <dbReference type="Proteomes" id="UP000068164"/>
    </source>
</evidence>
<accession>A0A109JNB9</accession>
<keyword evidence="2" id="KW-1185">Reference proteome</keyword>
<comment type="caution">
    <text evidence="1">The sequence shown here is derived from an EMBL/GenBank/DDBJ whole genome shotgun (WGS) entry which is preliminary data.</text>
</comment>
<name>A0A109JNB9_9HYPH</name>
<proteinExistence type="predicted"/>
<gene>
    <name evidence="1" type="ORF">AS026_05465</name>
</gene>
<dbReference type="Proteomes" id="UP000068164">
    <property type="component" value="Unassembled WGS sequence"/>
</dbReference>
<reference evidence="1 2" key="1">
    <citation type="submission" date="2015-11" db="EMBL/GenBank/DDBJ databases">
        <title>Draft Genome Sequence of the Strain BR 10423 (Rhizobium sp.) isolated from nodules of Mimosa pudica.</title>
        <authorList>
            <person name="Barauna A.C."/>
            <person name="Zilli J.E."/>
            <person name="Simoes-Araujo J.L."/>
            <person name="Reis V.M."/>
            <person name="James E.K."/>
            <person name="Reis F.B.Jr."/>
            <person name="Rouws L.F."/>
            <person name="Passos S.R."/>
            <person name="Gois S.R."/>
        </authorList>
    </citation>
    <scope>NUCLEOTIDE SEQUENCE [LARGE SCALE GENOMIC DNA]</scope>
    <source>
        <strain evidence="1 2">BR10423</strain>
    </source>
</reference>
<organism evidence="1 2">
    <name type="scientific">Rhizobium altiplani</name>
    <dbReference type="NCBI Taxonomy" id="1864509"/>
    <lineage>
        <taxon>Bacteria</taxon>
        <taxon>Pseudomonadati</taxon>
        <taxon>Pseudomonadota</taxon>
        <taxon>Alphaproteobacteria</taxon>
        <taxon>Hyphomicrobiales</taxon>
        <taxon>Rhizobiaceae</taxon>
        <taxon>Rhizobium/Agrobacterium group</taxon>
        <taxon>Rhizobium</taxon>
    </lineage>
</organism>
<evidence type="ECO:0000313" key="1">
    <source>
        <dbReference type="EMBL" id="KWV52014.1"/>
    </source>
</evidence>
<dbReference type="OrthoDB" id="6637890at2"/>